<feature type="domain" description="PEP-utilising enzyme mobile" evidence="1">
    <location>
        <begin position="810"/>
        <end position="880"/>
    </location>
</feature>
<evidence type="ECO:0000259" key="2">
    <source>
        <dbReference type="Pfam" id="PF01326"/>
    </source>
</evidence>
<dbReference type="Gene3D" id="3.50.30.10">
    <property type="entry name" value="Phosphohistidine domain"/>
    <property type="match status" value="1"/>
</dbReference>
<dbReference type="Gene3D" id="3.30.1490.20">
    <property type="entry name" value="ATP-grasp fold, A domain"/>
    <property type="match status" value="1"/>
</dbReference>
<gene>
    <name evidence="3" type="ORF">EPA93_21960</name>
</gene>
<evidence type="ECO:0000259" key="1">
    <source>
        <dbReference type="Pfam" id="PF00391"/>
    </source>
</evidence>
<dbReference type="PANTHER" id="PTHR43615">
    <property type="entry name" value="PHOSPHOENOLPYRUVATE SYNTHASE-RELATED"/>
    <property type="match status" value="1"/>
</dbReference>
<dbReference type="Pfam" id="PF00391">
    <property type="entry name" value="PEP-utilizers"/>
    <property type="match status" value="1"/>
</dbReference>
<dbReference type="EMBL" id="CP035758">
    <property type="protein sequence ID" value="QBD78512.1"/>
    <property type="molecule type" value="Genomic_DNA"/>
</dbReference>
<accession>A0A4P6JTC7</accession>
<protein>
    <submittedName>
        <fullName evidence="3">Phosphoenolpyruvate synthase</fullName>
    </submittedName>
</protein>
<dbReference type="RefSeq" id="WP_129889565.1">
    <property type="nucleotide sequence ID" value="NZ_CP035758.1"/>
</dbReference>
<dbReference type="SUPFAM" id="SSF52009">
    <property type="entry name" value="Phosphohistidine domain"/>
    <property type="match status" value="1"/>
</dbReference>
<dbReference type="InterPro" id="IPR013815">
    <property type="entry name" value="ATP_grasp_subdomain_1"/>
</dbReference>
<dbReference type="PANTHER" id="PTHR43615:SF1">
    <property type="entry name" value="PPDK_N DOMAIN-CONTAINING PROTEIN"/>
    <property type="match status" value="1"/>
</dbReference>
<keyword evidence="4" id="KW-1185">Reference proteome</keyword>
<dbReference type="InterPro" id="IPR002192">
    <property type="entry name" value="PPDK_AMP/ATP-bd"/>
</dbReference>
<dbReference type="Proteomes" id="UP000290365">
    <property type="component" value="Chromosome"/>
</dbReference>
<dbReference type="GO" id="GO:0005524">
    <property type="term" value="F:ATP binding"/>
    <property type="evidence" value="ECO:0007669"/>
    <property type="project" value="InterPro"/>
</dbReference>
<feature type="domain" description="Pyruvate phosphate dikinase AMP/ATP-binding" evidence="2">
    <location>
        <begin position="29"/>
        <end position="336"/>
    </location>
</feature>
<reference evidence="3 4" key="1">
    <citation type="submission" date="2019-01" db="EMBL/GenBank/DDBJ databases">
        <title>Ktedonosporobacter rubrisoli SCAWS-G2.</title>
        <authorList>
            <person name="Huang Y."/>
            <person name="Yan B."/>
        </authorList>
    </citation>
    <scope>NUCLEOTIDE SEQUENCE [LARGE SCALE GENOMIC DNA]</scope>
    <source>
        <strain evidence="3 4">SCAWS-G2</strain>
    </source>
</reference>
<dbReference type="KEGG" id="kbs:EPA93_21960"/>
<organism evidence="3 4">
    <name type="scientific">Ktedonosporobacter rubrisoli</name>
    <dbReference type="NCBI Taxonomy" id="2509675"/>
    <lineage>
        <taxon>Bacteria</taxon>
        <taxon>Bacillati</taxon>
        <taxon>Chloroflexota</taxon>
        <taxon>Ktedonobacteria</taxon>
        <taxon>Ktedonobacterales</taxon>
        <taxon>Ktedonosporobacteraceae</taxon>
        <taxon>Ktedonosporobacter</taxon>
    </lineage>
</organism>
<evidence type="ECO:0000313" key="4">
    <source>
        <dbReference type="Proteomes" id="UP000290365"/>
    </source>
</evidence>
<dbReference type="GO" id="GO:0016301">
    <property type="term" value="F:kinase activity"/>
    <property type="evidence" value="ECO:0007669"/>
    <property type="project" value="InterPro"/>
</dbReference>
<dbReference type="Gene3D" id="3.30.470.20">
    <property type="entry name" value="ATP-grasp fold, B domain"/>
    <property type="match status" value="1"/>
</dbReference>
<dbReference type="InterPro" id="IPR008279">
    <property type="entry name" value="PEP-util_enz_mobile_dom"/>
</dbReference>
<sequence>MTLQEIAVSDKQDIPLVLALDDAAAQLSFVGGKGASLARLAGANLPVPPGFHITTRAYQRFVTENGLQEQILAAVSTATPEQPATLKEASERISKLFMAGVMPEEISEAICQAYARLGSADVPVAVRSSATAEDLPEMSFAGQQESYLNMRGQAMLLDAVKRCWASLWTARAIGYRARNHIAPQDVSLAVVVQELVSADASGVLFTANPLNGSRQEVMINAAWGLGEAIVSGLVTPDTIVVEKANGAVRSMEVADKALMTTRVAEGTREEPVPQDRRYTAVLAPSQAAELAQLGTQIEQLYGQPMDIEWALQKERFFIVQARPITTLSETANSAQPQPALQWQLPNAQGRYVRASVFELLPDPLSPLFATLGLPEWSKVMDSLMAELRFSFPMDMFAIINGYGYYDITLTASQAARTMLSMPRLLGIELPRLFRSAEQRWRQEHARYAELVKRWQVVDLETESAENLLAGAQEIVAKAAWYYLCIQSGILPDAYMSEMFFTIAYNRLIKRRGDPTATTFLLGYDSIPIQAEKSLYDLARWVRVQPQLAEALAGMSSAEFASAYQREQIEGVDKELWAEFRQRFEAHLAKFGAAIYDLDFAKPVPAEDPASLLEALKYFLDEEAPAPYIRQQKTASARVQAVQATLLRLRGLRLRLFRKLLGWAQHLAPLRENALADVGLGWPILRRMLREIGRRITEAGVANELDDVFWLTLDDLHVATKALDAQQQLVDYHTVVAERRALWERERAVPPPAALPIKGGARFLGMDFSRFMPAQTEQAEGDTLKGIGASPGCVTGPARVIINPSEFHQMKQGDILVARITTPAWTPLFSLAAGVVTDVGGPLSHSSIVAREYHIPAVLGTGVATERLHSGQRITVDGDAGTVTHAR</sequence>
<evidence type="ECO:0000313" key="3">
    <source>
        <dbReference type="EMBL" id="QBD78512.1"/>
    </source>
</evidence>
<dbReference type="AlphaFoldDB" id="A0A4P6JTC7"/>
<proteinExistence type="predicted"/>
<dbReference type="Pfam" id="PF01326">
    <property type="entry name" value="PPDK_N"/>
    <property type="match status" value="1"/>
</dbReference>
<dbReference type="InterPro" id="IPR051549">
    <property type="entry name" value="PEP_Utilizing_Enz"/>
</dbReference>
<keyword evidence="3" id="KW-0670">Pyruvate</keyword>
<dbReference type="InterPro" id="IPR036637">
    <property type="entry name" value="Phosphohistidine_dom_sf"/>
</dbReference>
<dbReference type="SUPFAM" id="SSF56059">
    <property type="entry name" value="Glutathione synthetase ATP-binding domain-like"/>
    <property type="match status" value="1"/>
</dbReference>
<name>A0A4P6JTC7_KTERU</name>
<dbReference type="OrthoDB" id="9765468at2"/>